<protein>
    <submittedName>
        <fullName evidence="1">Uncharacterized protein</fullName>
    </submittedName>
</protein>
<evidence type="ECO:0000313" key="1">
    <source>
        <dbReference type="EMBL" id="CAI2375211.1"/>
    </source>
</evidence>
<dbReference type="Proteomes" id="UP001295684">
    <property type="component" value="Unassembled WGS sequence"/>
</dbReference>
<dbReference type="EMBL" id="CAMPGE010016668">
    <property type="protein sequence ID" value="CAI2375211.1"/>
    <property type="molecule type" value="Genomic_DNA"/>
</dbReference>
<sequence>MGCCQSQGSIKIQSKTACKSTVEELKVSKENLEHKSESENATSKGGECPLKIEIDEAEFVKCYKTLENNDESKLRSFSIMIENPDNKNKRCHSIKSNHKNDSKRESECMKFLMQELELAKVVEEHDTDNKCLVSTPPPASKNKPSFSLPLKGLFSKENPVMPIQNSTPREEVISKPVESRLISLEPLPKINMISVDKFYTQDLDRIIEIDQE</sequence>
<organism evidence="1 2">
    <name type="scientific">Euplotes crassus</name>
    <dbReference type="NCBI Taxonomy" id="5936"/>
    <lineage>
        <taxon>Eukaryota</taxon>
        <taxon>Sar</taxon>
        <taxon>Alveolata</taxon>
        <taxon>Ciliophora</taxon>
        <taxon>Intramacronucleata</taxon>
        <taxon>Spirotrichea</taxon>
        <taxon>Hypotrichia</taxon>
        <taxon>Euplotida</taxon>
        <taxon>Euplotidae</taxon>
        <taxon>Moneuplotes</taxon>
    </lineage>
</organism>
<proteinExistence type="predicted"/>
<accession>A0AAD1XLZ8</accession>
<comment type="caution">
    <text evidence="1">The sequence shown here is derived from an EMBL/GenBank/DDBJ whole genome shotgun (WGS) entry which is preliminary data.</text>
</comment>
<dbReference type="AlphaFoldDB" id="A0AAD1XLZ8"/>
<keyword evidence="2" id="KW-1185">Reference proteome</keyword>
<reference evidence="1" key="1">
    <citation type="submission" date="2023-07" db="EMBL/GenBank/DDBJ databases">
        <authorList>
            <consortium name="AG Swart"/>
            <person name="Singh M."/>
            <person name="Singh A."/>
            <person name="Seah K."/>
            <person name="Emmerich C."/>
        </authorList>
    </citation>
    <scope>NUCLEOTIDE SEQUENCE</scope>
    <source>
        <strain evidence="1">DP1</strain>
    </source>
</reference>
<gene>
    <name evidence="1" type="ORF">ECRASSUSDP1_LOCUS16571</name>
</gene>
<evidence type="ECO:0000313" key="2">
    <source>
        <dbReference type="Proteomes" id="UP001295684"/>
    </source>
</evidence>
<name>A0AAD1XLZ8_EUPCR</name>